<dbReference type="GO" id="GO:0006998">
    <property type="term" value="P:nuclear envelope organization"/>
    <property type="evidence" value="ECO:0007669"/>
    <property type="project" value="TreeGrafter"/>
</dbReference>
<dbReference type="SUPFAM" id="SSF74853">
    <property type="entry name" value="Lamin A/C globular tail domain"/>
    <property type="match status" value="1"/>
</dbReference>
<organism evidence="9 10">
    <name type="scientific">Polypedilum vanderplanki</name>
    <name type="common">Sleeping chironomid midge</name>
    <dbReference type="NCBI Taxonomy" id="319348"/>
    <lineage>
        <taxon>Eukaryota</taxon>
        <taxon>Metazoa</taxon>
        <taxon>Ecdysozoa</taxon>
        <taxon>Arthropoda</taxon>
        <taxon>Hexapoda</taxon>
        <taxon>Insecta</taxon>
        <taxon>Pterygota</taxon>
        <taxon>Neoptera</taxon>
        <taxon>Endopterygota</taxon>
        <taxon>Diptera</taxon>
        <taxon>Nematocera</taxon>
        <taxon>Chironomoidea</taxon>
        <taxon>Chironomidae</taxon>
        <taxon>Chironominae</taxon>
        <taxon>Polypedilum</taxon>
        <taxon>Polypedilum</taxon>
    </lineage>
</organism>
<evidence type="ECO:0000256" key="2">
    <source>
        <dbReference type="ARBA" id="ARBA00023054"/>
    </source>
</evidence>
<dbReference type="Gene3D" id="1.20.5.500">
    <property type="entry name" value="Single helix bin"/>
    <property type="match status" value="1"/>
</dbReference>
<dbReference type="Pfam" id="PF00038">
    <property type="entry name" value="Filament"/>
    <property type="match status" value="1"/>
</dbReference>
<dbReference type="OrthoDB" id="102442at2759"/>
<dbReference type="Gene3D" id="1.20.5.170">
    <property type="match status" value="1"/>
</dbReference>
<evidence type="ECO:0000256" key="6">
    <source>
        <dbReference type="SAM" id="MobiDB-lite"/>
    </source>
</evidence>
<dbReference type="FunFam" id="1.20.5.170:FF:000058">
    <property type="entry name" value="Intermediate filament protein B"/>
    <property type="match status" value="1"/>
</dbReference>
<dbReference type="PANTHER" id="PTHR45721">
    <property type="entry name" value="LAMIN DM0-RELATED"/>
    <property type="match status" value="1"/>
</dbReference>
<evidence type="ECO:0000259" key="7">
    <source>
        <dbReference type="PROSITE" id="PS51841"/>
    </source>
</evidence>
<dbReference type="InterPro" id="IPR036415">
    <property type="entry name" value="Lamin_tail_dom_sf"/>
</dbReference>
<dbReference type="AlphaFoldDB" id="A0A9J6CBC0"/>
<dbReference type="GO" id="GO:0005638">
    <property type="term" value="C:lamin filament"/>
    <property type="evidence" value="ECO:0007669"/>
    <property type="project" value="UniProtKB-ARBA"/>
</dbReference>
<dbReference type="Gene3D" id="2.60.40.1260">
    <property type="entry name" value="Lamin Tail domain"/>
    <property type="match status" value="1"/>
</dbReference>
<dbReference type="GO" id="GO:0090435">
    <property type="term" value="P:protein localization to nuclear envelope"/>
    <property type="evidence" value="ECO:0007669"/>
    <property type="project" value="TreeGrafter"/>
</dbReference>
<feature type="compositionally biased region" description="Polar residues" evidence="6">
    <location>
        <begin position="8"/>
        <end position="24"/>
    </location>
</feature>
<evidence type="ECO:0000256" key="5">
    <source>
        <dbReference type="SAM" id="Coils"/>
    </source>
</evidence>
<comment type="caution">
    <text evidence="9">The sequence shown here is derived from an EMBL/GenBank/DDBJ whole genome shotgun (WGS) entry which is preliminary data.</text>
</comment>
<dbReference type="GO" id="GO:0005200">
    <property type="term" value="F:structural constituent of cytoskeleton"/>
    <property type="evidence" value="ECO:0007669"/>
    <property type="project" value="TreeGrafter"/>
</dbReference>
<dbReference type="InterPro" id="IPR039008">
    <property type="entry name" value="IF_rod_dom"/>
</dbReference>
<evidence type="ECO:0000256" key="1">
    <source>
        <dbReference type="ARBA" id="ARBA00022754"/>
    </source>
</evidence>
<dbReference type="GO" id="GO:0051664">
    <property type="term" value="P:nuclear pore localization"/>
    <property type="evidence" value="ECO:0007669"/>
    <property type="project" value="TreeGrafter"/>
</dbReference>
<evidence type="ECO:0000256" key="4">
    <source>
        <dbReference type="ARBA" id="ARBA00024186"/>
    </source>
</evidence>
<name>A0A9J6CBC0_POLVA</name>
<evidence type="ECO:0000256" key="3">
    <source>
        <dbReference type="ARBA" id="ARBA00023242"/>
    </source>
</evidence>
<evidence type="ECO:0008006" key="11">
    <source>
        <dbReference type="Google" id="ProtNLM"/>
    </source>
</evidence>
<evidence type="ECO:0000313" key="10">
    <source>
        <dbReference type="Proteomes" id="UP001107558"/>
    </source>
</evidence>
<evidence type="ECO:0000259" key="8">
    <source>
        <dbReference type="PROSITE" id="PS51842"/>
    </source>
</evidence>
<gene>
    <name evidence="9" type="ORF">PVAND_008636</name>
</gene>
<dbReference type="PANTHER" id="PTHR45721:SF11">
    <property type="entry name" value="LAMIN DM0-RELATED"/>
    <property type="match status" value="1"/>
</dbReference>
<feature type="compositionally biased region" description="Low complexity" evidence="6">
    <location>
        <begin position="393"/>
        <end position="405"/>
    </location>
</feature>
<feature type="region of interest" description="Disordered" evidence="6">
    <location>
        <begin position="393"/>
        <end position="429"/>
    </location>
</feature>
<dbReference type="EMBL" id="JADBJN010000002">
    <property type="protein sequence ID" value="KAG5679035.1"/>
    <property type="molecule type" value="Genomic_DNA"/>
</dbReference>
<keyword evidence="2 5" id="KW-0175">Coiled coil</keyword>
<dbReference type="GO" id="GO:0007112">
    <property type="term" value="P:male meiosis cytokinesis"/>
    <property type="evidence" value="ECO:0007669"/>
    <property type="project" value="UniProtKB-ARBA"/>
</dbReference>
<feature type="region of interest" description="Disordered" evidence="6">
    <location>
        <begin position="1"/>
        <end position="38"/>
    </location>
</feature>
<dbReference type="GO" id="GO:0007097">
    <property type="term" value="P:nuclear migration"/>
    <property type="evidence" value="ECO:0007669"/>
    <property type="project" value="TreeGrafter"/>
</dbReference>
<keyword evidence="3" id="KW-0539">Nucleus</keyword>
<feature type="domain" description="IF rod" evidence="8">
    <location>
        <begin position="34"/>
        <end position="390"/>
    </location>
</feature>
<feature type="coiled-coil region" evidence="5">
    <location>
        <begin position="302"/>
        <end position="368"/>
    </location>
</feature>
<keyword evidence="1" id="KW-0403">Intermediate filament</keyword>
<feature type="domain" description="LTD" evidence="7">
    <location>
        <begin position="436"/>
        <end position="555"/>
    </location>
</feature>
<accession>A0A9J6CBC0</accession>
<evidence type="ECO:0000313" key="9">
    <source>
        <dbReference type="EMBL" id="KAG5679035.1"/>
    </source>
</evidence>
<dbReference type="Pfam" id="PF00932">
    <property type="entry name" value="LTD"/>
    <property type="match status" value="1"/>
</dbReference>
<dbReference type="GO" id="GO:0031507">
    <property type="term" value="P:heterochromatin formation"/>
    <property type="evidence" value="ECO:0007669"/>
    <property type="project" value="UniProtKB-ARBA"/>
</dbReference>
<dbReference type="SMART" id="SM01391">
    <property type="entry name" value="Filament"/>
    <property type="match status" value="1"/>
</dbReference>
<dbReference type="GO" id="GO:0030833">
    <property type="term" value="P:regulation of actin filament polymerization"/>
    <property type="evidence" value="ECO:0007669"/>
    <property type="project" value="UniProtKB-ARBA"/>
</dbReference>
<reference evidence="9" key="1">
    <citation type="submission" date="2021-03" db="EMBL/GenBank/DDBJ databases">
        <title>Chromosome level genome of the anhydrobiotic midge Polypedilum vanderplanki.</title>
        <authorList>
            <person name="Yoshida Y."/>
            <person name="Kikawada T."/>
            <person name="Gusev O."/>
        </authorList>
    </citation>
    <scope>NUCLEOTIDE SEQUENCE</scope>
    <source>
        <strain evidence="9">NIAS01</strain>
        <tissue evidence="9">Whole body or cell culture</tissue>
    </source>
</reference>
<sequence>MASRNVRKTTPISTTSSARPSSPLSPIRHSRLHEKNELQNLNDRLAAYIDRVRNLENENQRLTTEITCYRDTTTREVSNIKSMYEHELADARKLLDETSKEKAKLEIDIKRFFEENDDLKKRLDKKTKECSAAENNYRLYEQKFHDLSAKYNAALSDRKKAQDDLKELEKENDKLKKMLEALRKNLEEETLARVDLENNIQSLKEELTFKDQVFQQELSESRTRRQVEISEIDGRLNEQYEAKLQQTLQELRDQYESQMRANREEIEGLYENKIKSLQAQISRSNNASTAIHDELLQVRSRADTLNSKIADLEAINAGLSARIRDLESILDGERAKSQRELKLVEAELERLREEMRQQLLEYQDLMDIKVSLDLELAAYRKLLESEETRLNITPTQSQTSSFSQSLRAGRSTPVQFRTPSRAGKRKRAVFEDEDQTNFSVTSSAKGEIEITEVDPEGKFVKLLNRGAKEVQIGGWQLVRKSGDNETLFKFHRTVKVDAGQIITIWSSDSGVTHEPPTNIVMKGQRFFVSDNMSTSLLNGEGEEVATHERKLVQRSIHREFGYRGIEDFHHQQGDPASGEEKCRIM</sequence>
<feature type="coiled-coil region" evidence="5">
    <location>
        <begin position="237"/>
        <end position="272"/>
    </location>
</feature>
<keyword evidence="10" id="KW-1185">Reference proteome</keyword>
<dbReference type="PROSITE" id="PS51842">
    <property type="entry name" value="IF_ROD_2"/>
    <property type="match status" value="1"/>
</dbReference>
<comment type="subcellular location">
    <subcellularLocation>
        <location evidence="4">Nucleus lamina</location>
    </subcellularLocation>
</comment>
<proteinExistence type="predicted"/>
<dbReference type="Gene3D" id="1.20.5.1160">
    <property type="entry name" value="Vasodilator-stimulated phosphoprotein"/>
    <property type="match status" value="2"/>
</dbReference>
<dbReference type="InterPro" id="IPR001322">
    <property type="entry name" value="Lamin_tail_dom"/>
</dbReference>
<protein>
    <recommendedName>
        <fullName evidence="11">Lamin Dm0</fullName>
    </recommendedName>
</protein>
<dbReference type="PROSITE" id="PS51841">
    <property type="entry name" value="LTD"/>
    <property type="match status" value="1"/>
</dbReference>
<dbReference type="SUPFAM" id="SSF64593">
    <property type="entry name" value="Intermediate filament protein, coiled coil region"/>
    <property type="match status" value="2"/>
</dbReference>
<dbReference type="Proteomes" id="UP001107558">
    <property type="component" value="Chromosome 2"/>
</dbReference>